<protein>
    <submittedName>
        <fullName evidence="4">Beta-lactamase domain protein</fullName>
    </submittedName>
</protein>
<proteinExistence type="predicted"/>
<dbReference type="Gene3D" id="3.60.15.10">
    <property type="entry name" value="Ribonuclease Z/Hydroxyacylglutathione hydrolase-like"/>
    <property type="match status" value="1"/>
</dbReference>
<feature type="domain" description="Metallo-beta-lactamase" evidence="2">
    <location>
        <begin position="15"/>
        <end position="236"/>
    </location>
</feature>
<dbReference type="Pfam" id="PF00753">
    <property type="entry name" value="Lactamase_B"/>
    <property type="match status" value="1"/>
</dbReference>
<name>A0A2P2C5J5_9ZZZZ</name>
<evidence type="ECO:0000259" key="2">
    <source>
        <dbReference type="SMART" id="SM00849"/>
    </source>
</evidence>
<accession>A0A2P2C5J5</accession>
<dbReference type="InterPro" id="IPR050698">
    <property type="entry name" value="MBL"/>
</dbReference>
<dbReference type="InterPro" id="IPR001279">
    <property type="entry name" value="Metallo-B-lactamas"/>
</dbReference>
<gene>
    <name evidence="4" type="ORF">NOCA240018</name>
</gene>
<dbReference type="Gene3D" id="3.40.50.10890">
    <property type="match status" value="1"/>
</dbReference>
<dbReference type="SUPFAM" id="SSF56281">
    <property type="entry name" value="Metallo-hydrolase/oxidoreductase"/>
    <property type="match status" value="1"/>
</dbReference>
<dbReference type="CDD" id="cd16295">
    <property type="entry name" value="TTHA0252-CPSF-like_MBL-fold"/>
    <property type="match status" value="1"/>
</dbReference>
<dbReference type="AlphaFoldDB" id="A0A2P2C5J5"/>
<reference evidence="4" key="1">
    <citation type="submission" date="2015-08" db="EMBL/GenBank/DDBJ databases">
        <authorList>
            <person name="Babu N.S."/>
            <person name="Beckwith C.J."/>
            <person name="Beseler K.G."/>
            <person name="Brison A."/>
            <person name="Carone J.V."/>
            <person name="Caskin T.P."/>
            <person name="Diamond M."/>
            <person name="Durham M.E."/>
            <person name="Foxe J.M."/>
            <person name="Go M."/>
            <person name="Henderson B.A."/>
            <person name="Jones I.B."/>
            <person name="McGettigan J.A."/>
            <person name="Micheletti S.J."/>
            <person name="Nasrallah M.E."/>
            <person name="Ortiz D."/>
            <person name="Piller C.R."/>
            <person name="Privatt S.R."/>
            <person name="Schneider S.L."/>
            <person name="Sharp S."/>
            <person name="Smith T.C."/>
            <person name="Stanton J.D."/>
            <person name="Ullery H.E."/>
            <person name="Wilson R.J."/>
            <person name="Serrano M.G."/>
            <person name="Buck G."/>
            <person name="Lee V."/>
            <person name="Wang Y."/>
            <person name="Carvalho R."/>
            <person name="Voegtly L."/>
            <person name="Shi R."/>
            <person name="Duckworth R."/>
            <person name="Johnson A."/>
            <person name="Loviza R."/>
            <person name="Walstead R."/>
            <person name="Shah Z."/>
            <person name="Kiflezghi M."/>
            <person name="Wade K."/>
            <person name="Ball S.L."/>
            <person name="Bradley K.W."/>
            <person name="Asai D.J."/>
            <person name="Bowman C.A."/>
            <person name="Russell D.A."/>
            <person name="Pope W.H."/>
            <person name="Jacobs-Sera D."/>
            <person name="Hendrix R.W."/>
            <person name="Hatfull G.F."/>
        </authorList>
    </citation>
    <scope>NUCLEOTIDE SEQUENCE</scope>
</reference>
<feature type="domain" description="Beta-Casp" evidence="3">
    <location>
        <begin position="248"/>
        <end position="375"/>
    </location>
</feature>
<dbReference type="SMART" id="SM01027">
    <property type="entry name" value="Beta-Casp"/>
    <property type="match status" value="1"/>
</dbReference>
<evidence type="ECO:0000256" key="1">
    <source>
        <dbReference type="ARBA" id="ARBA00022801"/>
    </source>
</evidence>
<evidence type="ECO:0000259" key="3">
    <source>
        <dbReference type="SMART" id="SM01027"/>
    </source>
</evidence>
<evidence type="ECO:0000313" key="4">
    <source>
        <dbReference type="EMBL" id="CUR57259.1"/>
    </source>
</evidence>
<organism evidence="4">
    <name type="scientific">metagenome</name>
    <dbReference type="NCBI Taxonomy" id="256318"/>
    <lineage>
        <taxon>unclassified sequences</taxon>
        <taxon>metagenomes</taxon>
    </lineage>
</organism>
<dbReference type="SMART" id="SM00849">
    <property type="entry name" value="Lactamase_B"/>
    <property type="match status" value="1"/>
</dbReference>
<dbReference type="GO" id="GO:0004521">
    <property type="term" value="F:RNA endonuclease activity"/>
    <property type="evidence" value="ECO:0007669"/>
    <property type="project" value="TreeGrafter"/>
</dbReference>
<sequence length="469" mass="51246">MTATLSFLGAAGTVTGSKFLLESGERRVLVDSGLFQGEREWRRRNWDPPSVRPESLHAVVITHAHLDHCGYLPVLVRHGFAGDVVCSPESAELIAIVLRDAAYLQEEEARWARESGLSRHQDPRPLFDTSDAEKAIALLAPTPLHEPRRLTDGFSVTLRRAGHILGSCFAEVRVGESVVTFSGDLGRPDHPLLLPPEDPGPSDYFVVESTYGDRPHTGEATAELGAALSRTLARGGVALLPAFAVDRTALLLREIEQLVASGQVPDVPVFVDSPMALRALEVYRHALDTPSGRLHFRPEILAAADPFDPGHLQLAAQQAQSEQLNDPRRPCIVISASGMATGGRVLHHLEHQLPQRRNAVIITGYQVLGTRGRMLADGAGSVKIHGRYVPVRAEVVNIRGYSAHADCDDMLGWLGRAPEPRSVFVVHSEPSSAAALADRIQDRLEWTAVVPRFQEKVRVDERRDKVPDG</sequence>
<dbReference type="InterPro" id="IPR011108">
    <property type="entry name" value="RMMBL"/>
</dbReference>
<dbReference type="InterPro" id="IPR022712">
    <property type="entry name" value="Beta_Casp"/>
</dbReference>
<dbReference type="Pfam" id="PF10996">
    <property type="entry name" value="Beta-Casp"/>
    <property type="match status" value="1"/>
</dbReference>
<dbReference type="InterPro" id="IPR036866">
    <property type="entry name" value="RibonucZ/Hydroxyglut_hydro"/>
</dbReference>
<dbReference type="PANTHER" id="PTHR11203:SF37">
    <property type="entry name" value="INTEGRATOR COMPLEX SUBUNIT 11"/>
    <property type="match status" value="1"/>
</dbReference>
<keyword evidence="1" id="KW-0378">Hydrolase</keyword>
<dbReference type="Pfam" id="PF07521">
    <property type="entry name" value="RMMBL"/>
    <property type="match status" value="1"/>
</dbReference>
<dbReference type="PANTHER" id="PTHR11203">
    <property type="entry name" value="CLEAVAGE AND POLYADENYLATION SPECIFICITY FACTOR FAMILY MEMBER"/>
    <property type="match status" value="1"/>
</dbReference>
<dbReference type="EMBL" id="CZKA01000034">
    <property type="protein sequence ID" value="CUR57259.1"/>
    <property type="molecule type" value="Genomic_DNA"/>
</dbReference>
<dbReference type="GO" id="GO:0016787">
    <property type="term" value="F:hydrolase activity"/>
    <property type="evidence" value="ECO:0007669"/>
    <property type="project" value="UniProtKB-KW"/>
</dbReference>